<feature type="transmembrane region" description="Helical" evidence="1">
    <location>
        <begin position="160"/>
        <end position="180"/>
    </location>
</feature>
<evidence type="ECO:0000313" key="3">
    <source>
        <dbReference type="Proteomes" id="UP001352263"/>
    </source>
</evidence>
<keyword evidence="1" id="KW-0472">Membrane</keyword>
<gene>
    <name evidence="2" type="primary">sctD</name>
    <name evidence="2" type="ORF">RY831_16245</name>
</gene>
<dbReference type="NCBIfam" id="TIGR02500">
    <property type="entry name" value="type_III_yscD"/>
    <property type="match status" value="1"/>
</dbReference>
<protein>
    <submittedName>
        <fullName evidence="2">Type III secretion system inner membrane ring subunit SctD</fullName>
    </submittedName>
</protein>
<dbReference type="Proteomes" id="UP001352263">
    <property type="component" value="Unassembled WGS sequence"/>
</dbReference>
<keyword evidence="1" id="KW-1133">Transmembrane helix</keyword>
<evidence type="ECO:0000313" key="2">
    <source>
        <dbReference type="EMBL" id="MEC4720715.1"/>
    </source>
</evidence>
<proteinExistence type="predicted"/>
<comment type="caution">
    <text evidence="2">The sequence shown here is derived from an EMBL/GenBank/DDBJ whole genome shotgun (WGS) entry which is preliminary data.</text>
</comment>
<accession>A0ABU6JBM3</accession>
<name>A0ABU6JBM3_9BURK</name>
<evidence type="ECO:0000256" key="1">
    <source>
        <dbReference type="SAM" id="Phobius"/>
    </source>
</evidence>
<keyword evidence="3" id="KW-1185">Reference proteome</keyword>
<dbReference type="EMBL" id="JAWIIV010000013">
    <property type="protein sequence ID" value="MEC4720715.1"/>
    <property type="molecule type" value="Genomic_DNA"/>
</dbReference>
<dbReference type="RefSeq" id="WP_326507431.1">
    <property type="nucleotide sequence ID" value="NZ_JAWIIV010000013.1"/>
</dbReference>
<sequence>MLTNELELRILSSIHKGARVRLTDRLSVGGTLEHDVFLRSPGVAGAGWLLQLSVHGWSWTDNASGVTTDAGFGEIVRIGDVAVTVDRDDADWPDENAILSAPAVAATGNPAEPASPVETPPAALVVEQIPERHDDATPPEPADALPASSLARKRSTATSVMLIGGGLVFGFLLVAAWLFLRPPSLPMAPLKAQPKALDESTLSAYRTVLAELDLEKAVRVHGDEDGVRLIGVVDNSNILDTLAMRLASFDPRPALSITTAEEMQAAATAAIQHISSRFQVTCRQANCTLMGVARTSEDIEKARAVLVDEFPAMAVVAEDVLLPDDVAKRFVAQLGKMGLHGFKSSWDGTELAIVGTLRDSQYAELMSALATLADQTRDVIAFRLTIDDRQTTPEQVAVSAKMPFGIVAVVGGSFPYVTTSTGENVLLGSSFMGYRLSRIEPAQVVFDGPRMLTFKR</sequence>
<organism evidence="2 3">
    <name type="scientific">Noviherbaspirillum album</name>
    <dbReference type="NCBI Taxonomy" id="3080276"/>
    <lineage>
        <taxon>Bacteria</taxon>
        <taxon>Pseudomonadati</taxon>
        <taxon>Pseudomonadota</taxon>
        <taxon>Betaproteobacteria</taxon>
        <taxon>Burkholderiales</taxon>
        <taxon>Oxalobacteraceae</taxon>
        <taxon>Noviherbaspirillum</taxon>
    </lineage>
</organism>
<keyword evidence="1" id="KW-0812">Transmembrane</keyword>
<reference evidence="2 3" key="1">
    <citation type="submission" date="2023-10" db="EMBL/GenBank/DDBJ databases">
        <title>Noviherbaspirillum sp. CPCC 100848 genome assembly.</title>
        <authorList>
            <person name="Li X.Y."/>
            <person name="Fang X.M."/>
        </authorList>
    </citation>
    <scope>NUCLEOTIDE SEQUENCE [LARGE SCALE GENOMIC DNA]</scope>
    <source>
        <strain evidence="2 3">CPCC 100848</strain>
    </source>
</reference>
<dbReference type="InterPro" id="IPR012843">
    <property type="entry name" value="YscD"/>
</dbReference>